<comment type="caution">
    <text evidence="7">The sequence shown here is derived from an EMBL/GenBank/DDBJ whole genome shotgun (WGS) entry which is preliminary data.</text>
</comment>
<keyword evidence="5 6" id="KW-0472">Membrane</keyword>
<keyword evidence="3 6" id="KW-0812">Transmembrane</keyword>
<evidence type="ECO:0000256" key="3">
    <source>
        <dbReference type="ARBA" id="ARBA00022692"/>
    </source>
</evidence>
<evidence type="ECO:0000256" key="5">
    <source>
        <dbReference type="ARBA" id="ARBA00023136"/>
    </source>
</evidence>
<sequence>MILWRYILRSHIGPFLFGTVTIMNLFLLQYLMRWIDKFAAKGLALPVIMEFIVLNLSWIVVLAVPIGVLFSTLMAFGAMSAAHEVTVFKASGMGLFRMMVPVIVVGSMLWMGVYWYSDNILPDTNLRLSTMMSDIERVKPTFVLESGQFTTQIESFTILAREVDSNGVLYGVTIYDNSRADRRNVLSADTGRMGFSPSLTKLVLQLYHGEIHQINKRRAADYRVITFDRHQVSMPADRFFFESSDGTGSSRGDREMRISDMEVIVDRSTTSMSDADHALDSVLHDHIVWLAGSSASDHGTVPGEPDIDAVTRAAAQISTIRSKLEPEAFRRQSEEQTVQKYGVEIHKKYAIPAACILFVLVGCPMGILTKGGNFGISAAISLGFYVLYWASLIGGEKLADRGYLDPALAMWLGNILIAIIGIFVTIKVNYETTPLKGIMLWLRNRRTATER</sequence>
<keyword evidence="2" id="KW-1003">Cell membrane</keyword>
<evidence type="ECO:0000313" key="8">
    <source>
        <dbReference type="Proteomes" id="UP000184233"/>
    </source>
</evidence>
<feature type="transmembrane region" description="Helical" evidence="6">
    <location>
        <begin position="374"/>
        <end position="395"/>
    </location>
</feature>
<dbReference type="PANTHER" id="PTHR33529">
    <property type="entry name" value="SLR0882 PROTEIN-RELATED"/>
    <property type="match status" value="1"/>
</dbReference>
<accession>A0A1M3L5N8</accession>
<keyword evidence="4 6" id="KW-1133">Transmembrane helix</keyword>
<feature type="transmembrane region" description="Helical" evidence="6">
    <location>
        <begin position="12"/>
        <end position="31"/>
    </location>
</feature>
<organism evidence="7 8">
    <name type="scientific">Candidatus Kapaibacterium thiocyanatum</name>
    <dbReference type="NCBI Taxonomy" id="1895771"/>
    <lineage>
        <taxon>Bacteria</taxon>
        <taxon>Pseudomonadati</taxon>
        <taxon>Candidatus Kapaibacteriota</taxon>
        <taxon>Candidatus Kapaibacteriia</taxon>
        <taxon>Candidatus Kapaibacteriales</taxon>
        <taxon>Candidatus Kapaibacteriaceae</taxon>
        <taxon>Candidatus Kapaibacterium</taxon>
    </lineage>
</organism>
<evidence type="ECO:0000313" key="7">
    <source>
        <dbReference type="EMBL" id="OJX60861.1"/>
    </source>
</evidence>
<evidence type="ECO:0008006" key="9">
    <source>
        <dbReference type="Google" id="ProtNLM"/>
    </source>
</evidence>
<comment type="subcellular location">
    <subcellularLocation>
        <location evidence="1">Cell membrane</location>
        <topology evidence="1">Multi-pass membrane protein</topology>
    </subcellularLocation>
</comment>
<dbReference type="Pfam" id="PF03739">
    <property type="entry name" value="LptF_LptG"/>
    <property type="match status" value="1"/>
</dbReference>
<feature type="transmembrane region" description="Helical" evidence="6">
    <location>
        <begin position="98"/>
        <end position="117"/>
    </location>
</feature>
<dbReference type="EMBL" id="MKVH01000003">
    <property type="protein sequence ID" value="OJX60861.1"/>
    <property type="molecule type" value="Genomic_DNA"/>
</dbReference>
<dbReference type="GO" id="GO:0043190">
    <property type="term" value="C:ATP-binding cassette (ABC) transporter complex"/>
    <property type="evidence" value="ECO:0007669"/>
    <property type="project" value="TreeGrafter"/>
</dbReference>
<proteinExistence type="predicted"/>
<name>A0A1M3L5N8_9BACT</name>
<protein>
    <recommendedName>
        <fullName evidence="9">YjgP/YjgQ family permease</fullName>
    </recommendedName>
</protein>
<evidence type="ECO:0000256" key="4">
    <source>
        <dbReference type="ARBA" id="ARBA00022989"/>
    </source>
</evidence>
<dbReference type="PANTHER" id="PTHR33529:SF6">
    <property type="entry name" value="YJGP_YJGQ FAMILY PERMEASE"/>
    <property type="match status" value="1"/>
</dbReference>
<dbReference type="AlphaFoldDB" id="A0A1M3L5N8"/>
<feature type="transmembrane region" description="Helical" evidence="6">
    <location>
        <begin position="407"/>
        <end position="426"/>
    </location>
</feature>
<dbReference type="STRING" id="1895771.BGO89_04670"/>
<evidence type="ECO:0000256" key="2">
    <source>
        <dbReference type="ARBA" id="ARBA00022475"/>
    </source>
</evidence>
<dbReference type="Proteomes" id="UP000184233">
    <property type="component" value="Unassembled WGS sequence"/>
</dbReference>
<evidence type="ECO:0000256" key="1">
    <source>
        <dbReference type="ARBA" id="ARBA00004651"/>
    </source>
</evidence>
<evidence type="ECO:0000256" key="6">
    <source>
        <dbReference type="SAM" id="Phobius"/>
    </source>
</evidence>
<reference evidence="7 8" key="1">
    <citation type="submission" date="2016-09" db="EMBL/GenBank/DDBJ databases">
        <title>Genome-resolved meta-omics ties microbial dynamics to process performance in biotechnology for thiocyanate degradation.</title>
        <authorList>
            <person name="Kantor R.S."/>
            <person name="Huddy R.J."/>
            <person name="Iyer R."/>
            <person name="Thomas B.C."/>
            <person name="Brown C.T."/>
            <person name="Anantharaman K."/>
            <person name="Tringe S."/>
            <person name="Hettich R.L."/>
            <person name="Harrison S.T."/>
            <person name="Banfield J.F."/>
        </authorList>
    </citation>
    <scope>NUCLEOTIDE SEQUENCE [LARGE SCALE GENOMIC DNA]</scope>
    <source>
        <strain evidence="7">59-99</strain>
    </source>
</reference>
<dbReference type="InterPro" id="IPR005495">
    <property type="entry name" value="LptG/LptF_permease"/>
</dbReference>
<dbReference type="GO" id="GO:0015920">
    <property type="term" value="P:lipopolysaccharide transport"/>
    <property type="evidence" value="ECO:0007669"/>
    <property type="project" value="TreeGrafter"/>
</dbReference>
<feature type="transmembrane region" description="Helical" evidence="6">
    <location>
        <begin position="349"/>
        <end position="368"/>
    </location>
</feature>
<feature type="transmembrane region" description="Helical" evidence="6">
    <location>
        <begin position="52"/>
        <end position="78"/>
    </location>
</feature>
<gene>
    <name evidence="7" type="ORF">BGO89_04670</name>
</gene>